<protein>
    <recommendedName>
        <fullName evidence="3">Aminotransferase-like plant mobile domain-containing protein</fullName>
    </recommendedName>
</protein>
<name>A0A067LPT4_JATCU</name>
<gene>
    <name evidence="1" type="ORF">JCGZ_10614</name>
</gene>
<sequence length="97" mass="11268">MRHGKSDGNTFAADEWFDRLPEWLEEHIREASFGHFIDTLPSLQGQTLWSSILALMEHWMDTTHTFHLLFSEMTITPVDFAITGLSFDERYMSSMIG</sequence>
<accession>A0A067LPT4</accession>
<dbReference type="AlphaFoldDB" id="A0A067LPT4"/>
<proteinExistence type="predicted"/>
<organism evidence="1 2">
    <name type="scientific">Jatropha curcas</name>
    <name type="common">Barbados nut</name>
    <dbReference type="NCBI Taxonomy" id="180498"/>
    <lineage>
        <taxon>Eukaryota</taxon>
        <taxon>Viridiplantae</taxon>
        <taxon>Streptophyta</taxon>
        <taxon>Embryophyta</taxon>
        <taxon>Tracheophyta</taxon>
        <taxon>Spermatophyta</taxon>
        <taxon>Magnoliopsida</taxon>
        <taxon>eudicotyledons</taxon>
        <taxon>Gunneridae</taxon>
        <taxon>Pentapetalae</taxon>
        <taxon>rosids</taxon>
        <taxon>fabids</taxon>
        <taxon>Malpighiales</taxon>
        <taxon>Euphorbiaceae</taxon>
        <taxon>Crotonoideae</taxon>
        <taxon>Jatropheae</taxon>
        <taxon>Jatropha</taxon>
    </lineage>
</organism>
<keyword evidence="2" id="KW-1185">Reference proteome</keyword>
<evidence type="ECO:0000313" key="2">
    <source>
        <dbReference type="Proteomes" id="UP000027138"/>
    </source>
</evidence>
<reference evidence="1 2" key="1">
    <citation type="journal article" date="2014" name="PLoS ONE">
        <title>Global Analysis of Gene Expression Profiles in Physic Nut (Jatropha curcas L.) Seedlings Exposed to Salt Stress.</title>
        <authorList>
            <person name="Zhang L."/>
            <person name="Zhang C."/>
            <person name="Wu P."/>
            <person name="Chen Y."/>
            <person name="Li M."/>
            <person name="Jiang H."/>
            <person name="Wu G."/>
        </authorList>
    </citation>
    <scope>NUCLEOTIDE SEQUENCE [LARGE SCALE GENOMIC DNA]</scope>
    <source>
        <strain evidence="2">cv. GZQX0401</strain>
        <tissue evidence="1">Young leaves</tissue>
    </source>
</reference>
<dbReference type="EMBL" id="KK914204">
    <property type="protein sequence ID" value="KDP46920.1"/>
    <property type="molecule type" value="Genomic_DNA"/>
</dbReference>
<evidence type="ECO:0000313" key="1">
    <source>
        <dbReference type="EMBL" id="KDP46920.1"/>
    </source>
</evidence>
<dbReference type="Proteomes" id="UP000027138">
    <property type="component" value="Unassembled WGS sequence"/>
</dbReference>
<evidence type="ECO:0008006" key="3">
    <source>
        <dbReference type="Google" id="ProtNLM"/>
    </source>
</evidence>